<evidence type="ECO:0000313" key="3">
    <source>
        <dbReference type="Proteomes" id="UP000198908"/>
    </source>
</evidence>
<dbReference type="SUPFAM" id="SSF46458">
    <property type="entry name" value="Globin-like"/>
    <property type="match status" value="1"/>
</dbReference>
<accession>A0A1G6XI87</accession>
<dbReference type="InterPro" id="IPR012292">
    <property type="entry name" value="Globin/Proto"/>
</dbReference>
<evidence type="ECO:0000259" key="1">
    <source>
        <dbReference type="PROSITE" id="PS50883"/>
    </source>
</evidence>
<dbReference type="Gene3D" id="3.20.20.450">
    <property type="entry name" value="EAL domain"/>
    <property type="match status" value="1"/>
</dbReference>
<dbReference type="GO" id="GO:0020037">
    <property type="term" value="F:heme binding"/>
    <property type="evidence" value="ECO:0007669"/>
    <property type="project" value="InterPro"/>
</dbReference>
<dbReference type="Pfam" id="PF13185">
    <property type="entry name" value="GAF_2"/>
    <property type="match status" value="1"/>
</dbReference>
<dbReference type="Pfam" id="PF00563">
    <property type="entry name" value="EAL"/>
    <property type="match status" value="1"/>
</dbReference>
<dbReference type="STRING" id="416944.SAMN05421548_12541"/>
<dbReference type="EMBL" id="FMYQ01000025">
    <property type="protein sequence ID" value="SDD77513.1"/>
    <property type="molecule type" value="Genomic_DNA"/>
</dbReference>
<gene>
    <name evidence="2" type="ORF">SAMN05421548_12541</name>
</gene>
<keyword evidence="3" id="KW-1185">Reference proteome</keyword>
<dbReference type="SMART" id="SM00052">
    <property type="entry name" value="EAL"/>
    <property type="match status" value="1"/>
</dbReference>
<proteinExistence type="predicted"/>
<sequence length="681" mass="74015">MDTLIGALHAHAAHVVNRFYEELGRLPKSRRILEMLSGVELAHLKARQIENLLALADLRLTAHDQAEMAQRIGRIHAIVGLDKEELVRSRGILQELLYAAVGRAVSAQQLSLYARRLTSDLAWQLKAYQRVQDSQQEALLRITRLVWEAGSYTNFIDQVIATLAAHDEVAACAIGRPDEAGIFHFEAGTGGKTGSMLNVLTAHDQEISVRADHPQGQGAIGRAWRSGKPERVVNYQTDPLVAAWRGLAAREGVRSAVAIPLAAPGQPPLAVLSLYSAFPGGFVGPDQVAFVDLLQTLLGCAATRIPAHDGMSAAVPVSVRQHRAALVRTGALEMHYQPLIDLATGKTVKVEALARLRDGERLLVPDEFLSALASDDLLALFTRGIDEALADRTRWCAEGHQLEVSINLPPAALNDIRYFEATRTALAAHACPPAKLTLEVLENESFSLSHGRRAILAKFRGLGVLLAQDDLGAGHSGLARLRELPFDWIKFDREMVKVSGRDALDTLRVIYQLTRLGHSLGRLVLAEGIDTLDLLHALAILGVDGAQGYCIAKPMEGARLLEWLDRTPPFLALANAERDPWDESLLARLARFLIWEERMLMIAAVPEAAQEVLHALTRDAGEGDSVPIAQSLSGLDGILPAGQQRDALRREVVGALLTEGPNSEAWRNALRGLIEAIAATA</sequence>
<organism evidence="2 3">
    <name type="scientific">Paraburkholderia lycopersici</name>
    <dbReference type="NCBI Taxonomy" id="416944"/>
    <lineage>
        <taxon>Bacteria</taxon>
        <taxon>Pseudomonadati</taxon>
        <taxon>Pseudomonadota</taxon>
        <taxon>Betaproteobacteria</taxon>
        <taxon>Burkholderiales</taxon>
        <taxon>Burkholderiaceae</taxon>
        <taxon>Paraburkholderia</taxon>
    </lineage>
</organism>
<dbReference type="PANTHER" id="PTHR33121">
    <property type="entry name" value="CYCLIC DI-GMP PHOSPHODIESTERASE PDEF"/>
    <property type="match status" value="1"/>
</dbReference>
<dbReference type="SUPFAM" id="SSF55781">
    <property type="entry name" value="GAF domain-like"/>
    <property type="match status" value="1"/>
</dbReference>
<feature type="domain" description="EAL" evidence="1">
    <location>
        <begin position="315"/>
        <end position="568"/>
    </location>
</feature>
<dbReference type="GO" id="GO:0071111">
    <property type="term" value="F:cyclic-guanylate-specific phosphodiesterase activity"/>
    <property type="evidence" value="ECO:0007669"/>
    <property type="project" value="InterPro"/>
</dbReference>
<dbReference type="SUPFAM" id="SSF141868">
    <property type="entry name" value="EAL domain-like"/>
    <property type="match status" value="1"/>
</dbReference>
<dbReference type="GO" id="GO:0019825">
    <property type="term" value="F:oxygen binding"/>
    <property type="evidence" value="ECO:0007669"/>
    <property type="project" value="InterPro"/>
</dbReference>
<dbReference type="InterPro" id="IPR035919">
    <property type="entry name" value="EAL_sf"/>
</dbReference>
<dbReference type="InterPro" id="IPR001633">
    <property type="entry name" value="EAL_dom"/>
</dbReference>
<dbReference type="OrthoDB" id="9047525at2"/>
<evidence type="ECO:0000313" key="2">
    <source>
        <dbReference type="EMBL" id="SDD77513.1"/>
    </source>
</evidence>
<dbReference type="SMART" id="SM00065">
    <property type="entry name" value="GAF"/>
    <property type="match status" value="1"/>
</dbReference>
<protein>
    <submittedName>
        <fullName evidence="2">EAL domain, c-di-GMP-specific phosphodiesterase class I (Or its enzymatically inactive variant)</fullName>
    </submittedName>
</protein>
<dbReference type="Gene3D" id="1.10.490.10">
    <property type="entry name" value="Globins"/>
    <property type="match status" value="1"/>
</dbReference>
<name>A0A1G6XI87_9BURK</name>
<dbReference type="PROSITE" id="PS50883">
    <property type="entry name" value="EAL"/>
    <property type="match status" value="1"/>
</dbReference>
<reference evidence="3" key="1">
    <citation type="submission" date="2016-09" db="EMBL/GenBank/DDBJ databases">
        <authorList>
            <person name="Varghese N."/>
            <person name="Submissions S."/>
        </authorList>
    </citation>
    <scope>NUCLEOTIDE SEQUENCE [LARGE SCALE GENOMIC DNA]</scope>
    <source>
        <strain evidence="3">TNe-862</strain>
    </source>
</reference>
<dbReference type="InterPro" id="IPR029016">
    <property type="entry name" value="GAF-like_dom_sf"/>
</dbReference>
<dbReference type="AlphaFoldDB" id="A0A1G6XI87"/>
<dbReference type="PANTHER" id="PTHR33121:SF79">
    <property type="entry name" value="CYCLIC DI-GMP PHOSPHODIESTERASE PDED-RELATED"/>
    <property type="match status" value="1"/>
</dbReference>
<dbReference type="InterPro" id="IPR003018">
    <property type="entry name" value="GAF"/>
</dbReference>
<dbReference type="InterPro" id="IPR050706">
    <property type="entry name" value="Cyclic-di-GMP_PDE-like"/>
</dbReference>
<dbReference type="InterPro" id="IPR009050">
    <property type="entry name" value="Globin-like_sf"/>
</dbReference>
<dbReference type="CDD" id="cd01948">
    <property type="entry name" value="EAL"/>
    <property type="match status" value="1"/>
</dbReference>
<dbReference type="Proteomes" id="UP000198908">
    <property type="component" value="Unassembled WGS sequence"/>
</dbReference>
<dbReference type="Gene3D" id="3.30.450.40">
    <property type="match status" value="1"/>
</dbReference>
<dbReference type="RefSeq" id="WP_092002082.1">
    <property type="nucleotide sequence ID" value="NZ_FMYQ01000025.1"/>
</dbReference>